<dbReference type="EMBL" id="WTYE01000001">
    <property type="protein sequence ID" value="MXP33274.1"/>
    <property type="molecule type" value="Genomic_DNA"/>
</dbReference>
<protein>
    <submittedName>
        <fullName evidence="5">YifB family Mg chelatase-like AAA ATPase</fullName>
    </submittedName>
</protein>
<keyword evidence="6" id="KW-1185">Reference proteome</keyword>
<evidence type="ECO:0000313" key="4">
    <source>
        <dbReference type="EMBL" id="MXP30514.1"/>
    </source>
</evidence>
<dbReference type="SMART" id="SM00382">
    <property type="entry name" value="AAA"/>
    <property type="match status" value="1"/>
</dbReference>
<dbReference type="Pfam" id="PF13541">
    <property type="entry name" value="ChlI"/>
    <property type="match status" value="1"/>
</dbReference>
<dbReference type="OrthoDB" id="9813147at2"/>
<dbReference type="PANTHER" id="PTHR32039">
    <property type="entry name" value="MAGNESIUM-CHELATASE SUBUNIT CHLI"/>
    <property type="match status" value="1"/>
</dbReference>
<evidence type="ECO:0000313" key="5">
    <source>
        <dbReference type="EMBL" id="MXP33274.1"/>
    </source>
</evidence>
<dbReference type="InterPro" id="IPR027417">
    <property type="entry name" value="P-loop_NTPase"/>
</dbReference>
<dbReference type="InterPro" id="IPR000523">
    <property type="entry name" value="Mg_chelatse_chII-like_cat_dom"/>
</dbReference>
<dbReference type="AlphaFoldDB" id="A0A845AUK4"/>
<dbReference type="InterPro" id="IPR020568">
    <property type="entry name" value="Ribosomal_Su5_D2-typ_SF"/>
</dbReference>
<dbReference type="SUPFAM" id="SSF54211">
    <property type="entry name" value="Ribosomal protein S5 domain 2-like"/>
    <property type="match status" value="1"/>
</dbReference>
<evidence type="ECO:0000256" key="1">
    <source>
        <dbReference type="ARBA" id="ARBA00006354"/>
    </source>
</evidence>
<evidence type="ECO:0000313" key="6">
    <source>
        <dbReference type="Proteomes" id="UP000446786"/>
    </source>
</evidence>
<organism evidence="5 6">
    <name type="scientific">Parerythrobacter jejuensis</name>
    <dbReference type="NCBI Taxonomy" id="795812"/>
    <lineage>
        <taxon>Bacteria</taxon>
        <taxon>Pseudomonadati</taxon>
        <taxon>Pseudomonadota</taxon>
        <taxon>Alphaproteobacteria</taxon>
        <taxon>Sphingomonadales</taxon>
        <taxon>Erythrobacteraceae</taxon>
        <taxon>Parerythrobacter</taxon>
    </lineage>
</organism>
<dbReference type="PANTHER" id="PTHR32039:SF7">
    <property type="entry name" value="COMPETENCE PROTEIN COMM"/>
    <property type="match status" value="1"/>
</dbReference>
<reference evidence="5 6" key="1">
    <citation type="submission" date="2019-12" db="EMBL/GenBank/DDBJ databases">
        <title>Genomic-based taxomic classification of the family Erythrobacteraceae.</title>
        <authorList>
            <person name="Xu L."/>
        </authorList>
    </citation>
    <scope>NUCLEOTIDE SEQUENCE [LARGE SCALE GENOMIC DNA]</scope>
    <source>
        <strain evidence="5 6">JCM 16677</strain>
    </source>
</reference>
<sequence length="502" mass="52519">MVALVRTVAYLGLEARAVEVQCSIAPGVPNFNIVGLADKAVGESKERVRASLSSMGLALPPKRITINLSPADLPKEGSHYDLPVALALLAAMGVTDAEQLADFVAVGELALDGRVVPSPGVLLAALHASEQECGLIAPAAQGSEAKWASDVPVIAAPDLISLLNHLKGTSRLPDPEPGEVDEPDHGPDLKQVKGQETAKRALEIAAAGGHNLLMNGPPGAGKSLLASCLPGILPPLSASEALEVSMVQSVAGTLEGGRISRQRPFRAPHHSASMAALTGGGLKVKPGEVSLAHLGVLFLDELPEFQRAVLDSLRQPIETGQVDVARANAHVTFPARVQLVAAMNPCRCGHLGDPALACSRAPKCAADYQAKISGPMLDRIDLHVEVDPVRAVDLALPPPAEGSADVAARVSTARARQTARFEETGARTNAELDGEALETFATPDEAGRKLLMQAAEAMRLSARAYTRILRVARTVADLVGVEQVGRIHVAEALSYRRQAPRA</sequence>
<feature type="region of interest" description="Disordered" evidence="2">
    <location>
        <begin position="167"/>
        <end position="188"/>
    </location>
</feature>
<evidence type="ECO:0000259" key="3">
    <source>
        <dbReference type="SMART" id="SM00382"/>
    </source>
</evidence>
<dbReference type="NCBIfam" id="TIGR00368">
    <property type="entry name" value="YifB family Mg chelatase-like AAA ATPase"/>
    <property type="match status" value="1"/>
</dbReference>
<dbReference type="GO" id="GO:0005524">
    <property type="term" value="F:ATP binding"/>
    <property type="evidence" value="ECO:0007669"/>
    <property type="project" value="InterPro"/>
</dbReference>
<dbReference type="SUPFAM" id="SSF52540">
    <property type="entry name" value="P-loop containing nucleoside triphosphate hydrolases"/>
    <property type="match status" value="1"/>
</dbReference>
<dbReference type="Pfam" id="PF01078">
    <property type="entry name" value="Mg_chelatase"/>
    <property type="match status" value="1"/>
</dbReference>
<dbReference type="EMBL" id="WTYE01000001">
    <property type="protein sequence ID" value="MXP30514.1"/>
    <property type="molecule type" value="Genomic_DNA"/>
</dbReference>
<dbReference type="InterPro" id="IPR014721">
    <property type="entry name" value="Ribsml_uS5_D2-typ_fold_subgr"/>
</dbReference>
<comment type="similarity">
    <text evidence="1">Belongs to the Mg-chelatase subunits D/I family. ComM subfamily.</text>
</comment>
<dbReference type="Gene3D" id="3.30.230.10">
    <property type="match status" value="1"/>
</dbReference>
<proteinExistence type="inferred from homology"/>
<dbReference type="InterPro" id="IPR025158">
    <property type="entry name" value="Mg_chelat-rel_C"/>
</dbReference>
<comment type="caution">
    <text evidence="5">The sequence shown here is derived from an EMBL/GenBank/DDBJ whole genome shotgun (WGS) entry which is preliminary data.</text>
</comment>
<dbReference type="Proteomes" id="UP000446786">
    <property type="component" value="Unassembled WGS sequence"/>
</dbReference>
<feature type="domain" description="AAA+ ATPase" evidence="3">
    <location>
        <begin position="208"/>
        <end position="390"/>
    </location>
</feature>
<dbReference type="InterPro" id="IPR004482">
    <property type="entry name" value="Mg_chelat-rel"/>
</dbReference>
<accession>A0A845AUK4</accession>
<evidence type="ECO:0000256" key="2">
    <source>
        <dbReference type="SAM" id="MobiDB-lite"/>
    </source>
</evidence>
<dbReference type="Pfam" id="PF13335">
    <property type="entry name" value="Mg_chelatase_C"/>
    <property type="match status" value="1"/>
</dbReference>
<dbReference type="RefSeq" id="WP_160778050.1">
    <property type="nucleotide sequence ID" value="NZ_BAAAZF010000001.1"/>
</dbReference>
<dbReference type="InterPro" id="IPR045006">
    <property type="entry name" value="CHLI-like"/>
</dbReference>
<name>A0A845AUK4_9SPHN</name>
<dbReference type="InterPro" id="IPR003593">
    <property type="entry name" value="AAA+_ATPase"/>
</dbReference>
<dbReference type="Gene3D" id="3.40.50.300">
    <property type="entry name" value="P-loop containing nucleotide triphosphate hydrolases"/>
    <property type="match status" value="1"/>
</dbReference>
<gene>
    <name evidence="4" type="ORF">GRI94_01620</name>
    <name evidence="5" type="ORF">GRI94_15710</name>
</gene>